<dbReference type="GO" id="GO:0005524">
    <property type="term" value="F:ATP binding"/>
    <property type="evidence" value="ECO:0007669"/>
    <property type="project" value="UniProtKB-KW"/>
</dbReference>
<dbReference type="GO" id="GO:0005634">
    <property type="term" value="C:nucleus"/>
    <property type="evidence" value="ECO:0007669"/>
    <property type="project" value="TreeGrafter"/>
</dbReference>
<organism evidence="6 7">
    <name type="scientific">Ophiobolus disseminans</name>
    <dbReference type="NCBI Taxonomy" id="1469910"/>
    <lineage>
        <taxon>Eukaryota</taxon>
        <taxon>Fungi</taxon>
        <taxon>Dikarya</taxon>
        <taxon>Ascomycota</taxon>
        <taxon>Pezizomycotina</taxon>
        <taxon>Dothideomycetes</taxon>
        <taxon>Pleosporomycetidae</taxon>
        <taxon>Pleosporales</taxon>
        <taxon>Pleosporineae</taxon>
        <taxon>Phaeosphaeriaceae</taxon>
        <taxon>Ophiobolus</taxon>
    </lineage>
</organism>
<dbReference type="InterPro" id="IPR011009">
    <property type="entry name" value="Kinase-like_dom_sf"/>
</dbReference>
<feature type="non-terminal residue" evidence="6">
    <location>
        <position position="344"/>
    </location>
</feature>
<protein>
    <submittedName>
        <fullName evidence="6">Kinase-like protein</fullName>
    </submittedName>
</protein>
<dbReference type="GO" id="GO:0005737">
    <property type="term" value="C:cytoplasm"/>
    <property type="evidence" value="ECO:0007669"/>
    <property type="project" value="TreeGrafter"/>
</dbReference>
<dbReference type="Gene3D" id="3.30.200.20">
    <property type="entry name" value="Phosphorylase Kinase, domain 1"/>
    <property type="match status" value="1"/>
</dbReference>
<evidence type="ECO:0000256" key="1">
    <source>
        <dbReference type="ARBA" id="ARBA00022679"/>
    </source>
</evidence>
<evidence type="ECO:0000313" key="7">
    <source>
        <dbReference type="Proteomes" id="UP000799424"/>
    </source>
</evidence>
<accession>A0A6A7AC01</accession>
<dbReference type="Gene3D" id="1.10.510.10">
    <property type="entry name" value="Transferase(Phosphotransferase) domain 1"/>
    <property type="match status" value="1"/>
</dbReference>
<reference evidence="6" key="1">
    <citation type="journal article" date="2020" name="Stud. Mycol.">
        <title>101 Dothideomycetes genomes: a test case for predicting lifestyles and emergence of pathogens.</title>
        <authorList>
            <person name="Haridas S."/>
            <person name="Albert R."/>
            <person name="Binder M."/>
            <person name="Bloem J."/>
            <person name="Labutti K."/>
            <person name="Salamov A."/>
            <person name="Andreopoulos B."/>
            <person name="Baker S."/>
            <person name="Barry K."/>
            <person name="Bills G."/>
            <person name="Bluhm B."/>
            <person name="Cannon C."/>
            <person name="Castanera R."/>
            <person name="Culley D."/>
            <person name="Daum C."/>
            <person name="Ezra D."/>
            <person name="Gonzalez J."/>
            <person name="Henrissat B."/>
            <person name="Kuo A."/>
            <person name="Liang C."/>
            <person name="Lipzen A."/>
            <person name="Lutzoni F."/>
            <person name="Magnuson J."/>
            <person name="Mondo S."/>
            <person name="Nolan M."/>
            <person name="Ohm R."/>
            <person name="Pangilinan J."/>
            <person name="Park H.-J."/>
            <person name="Ramirez L."/>
            <person name="Alfaro M."/>
            <person name="Sun H."/>
            <person name="Tritt A."/>
            <person name="Yoshinaga Y."/>
            <person name="Zwiers L.-H."/>
            <person name="Turgeon B."/>
            <person name="Goodwin S."/>
            <person name="Spatafora J."/>
            <person name="Crous P."/>
            <person name="Grigoriev I."/>
        </authorList>
    </citation>
    <scope>NUCLEOTIDE SEQUENCE</scope>
    <source>
        <strain evidence="6">CBS 113818</strain>
    </source>
</reference>
<feature type="non-terminal residue" evidence="6">
    <location>
        <position position="1"/>
    </location>
</feature>
<keyword evidence="1" id="KW-0808">Transferase</keyword>
<keyword evidence="2" id="KW-0547">Nucleotide-binding</keyword>
<dbReference type="AlphaFoldDB" id="A0A6A7AC01"/>
<dbReference type="SUPFAM" id="SSF56112">
    <property type="entry name" value="Protein kinase-like (PK-like)"/>
    <property type="match status" value="1"/>
</dbReference>
<evidence type="ECO:0000313" key="6">
    <source>
        <dbReference type="EMBL" id="KAF2830248.1"/>
    </source>
</evidence>
<keyword evidence="3 6" id="KW-0418">Kinase</keyword>
<dbReference type="EMBL" id="MU006220">
    <property type="protein sequence ID" value="KAF2830248.1"/>
    <property type="molecule type" value="Genomic_DNA"/>
</dbReference>
<keyword evidence="4" id="KW-0067">ATP-binding</keyword>
<dbReference type="SMART" id="SM00220">
    <property type="entry name" value="S_TKc"/>
    <property type="match status" value="1"/>
</dbReference>
<dbReference type="OrthoDB" id="310217at2759"/>
<dbReference type="InterPro" id="IPR000719">
    <property type="entry name" value="Prot_kinase_dom"/>
</dbReference>
<keyword evidence="7" id="KW-1185">Reference proteome</keyword>
<evidence type="ECO:0000256" key="4">
    <source>
        <dbReference type="ARBA" id="ARBA00022840"/>
    </source>
</evidence>
<proteinExistence type="predicted"/>
<feature type="domain" description="Protein kinase" evidence="5">
    <location>
        <begin position="1"/>
        <end position="320"/>
    </location>
</feature>
<dbReference type="Pfam" id="PF00069">
    <property type="entry name" value="Pkinase"/>
    <property type="match status" value="1"/>
</dbReference>
<evidence type="ECO:0000256" key="3">
    <source>
        <dbReference type="ARBA" id="ARBA00022777"/>
    </source>
</evidence>
<name>A0A6A7AC01_9PLEO</name>
<dbReference type="GO" id="GO:0004672">
    <property type="term" value="F:protein kinase activity"/>
    <property type="evidence" value="ECO:0007669"/>
    <property type="project" value="InterPro"/>
</dbReference>
<sequence length="344" mass="39554">LGDGSDGDVTLYKHRHIDFCVAVKTQKDDSAHARLTILREIESLRTIGRHPHVASMLTECPDFQSWVTKGPAIFFQVADLGDVATYQWKWAVQQNERDMPQQLPEITLWKFFRDMALALDHIHNRLGTCYLHQDFKPQNILARTPPGHLGDGLPTEPIFQLTDFARLASYPPPRDQPASIEFAGTWMYAAPAAERVAPFLPSVDMYSLGATIQALALNYQPIESRKSFMRALRAAGLPCPKSERNCDNQVWRRHRRVVYRPLSATREELTVLWDVEDHEHVRHHRPYSTLLDLWYEQLLLSDPKKRIASVDLAKYLVPMIDMQLPVARIEFQVNSAFYKAESIR</sequence>
<dbReference type="Proteomes" id="UP000799424">
    <property type="component" value="Unassembled WGS sequence"/>
</dbReference>
<evidence type="ECO:0000259" key="5">
    <source>
        <dbReference type="PROSITE" id="PS50011"/>
    </source>
</evidence>
<dbReference type="PROSITE" id="PS50011">
    <property type="entry name" value="PROTEIN_KINASE_DOM"/>
    <property type="match status" value="1"/>
</dbReference>
<dbReference type="InterPro" id="IPR050339">
    <property type="entry name" value="CC_SR_Kinase"/>
</dbReference>
<gene>
    <name evidence="6" type="ORF">CC86DRAFT_275054</name>
</gene>
<evidence type="ECO:0000256" key="2">
    <source>
        <dbReference type="ARBA" id="ARBA00022741"/>
    </source>
</evidence>
<dbReference type="PANTHER" id="PTHR11042">
    <property type="entry name" value="EUKARYOTIC TRANSLATION INITIATION FACTOR 2-ALPHA KINASE EIF2-ALPHA KINASE -RELATED"/>
    <property type="match status" value="1"/>
</dbReference>